<dbReference type="RefSeq" id="XP_056698602.1">
    <property type="nucleotide sequence ID" value="XM_056842624.1"/>
</dbReference>
<organism evidence="11 12">
    <name type="scientific">Spinacia oleracea</name>
    <name type="common">Spinach</name>
    <dbReference type="NCBI Taxonomy" id="3562"/>
    <lineage>
        <taxon>Eukaryota</taxon>
        <taxon>Viridiplantae</taxon>
        <taxon>Streptophyta</taxon>
        <taxon>Embryophyta</taxon>
        <taxon>Tracheophyta</taxon>
        <taxon>Spermatophyta</taxon>
        <taxon>Magnoliopsida</taxon>
        <taxon>eudicotyledons</taxon>
        <taxon>Gunneridae</taxon>
        <taxon>Pentapetalae</taxon>
        <taxon>Caryophyllales</taxon>
        <taxon>Chenopodiaceae</taxon>
        <taxon>Chenopodioideae</taxon>
        <taxon>Anserineae</taxon>
        <taxon>Spinacia</taxon>
    </lineage>
</organism>
<evidence type="ECO:0000256" key="1">
    <source>
        <dbReference type="ARBA" id="ARBA00004191"/>
    </source>
</evidence>
<dbReference type="InterPro" id="IPR011050">
    <property type="entry name" value="Pectin_lyase_fold/virulence"/>
</dbReference>
<evidence type="ECO:0000313" key="11">
    <source>
        <dbReference type="Proteomes" id="UP000813463"/>
    </source>
</evidence>
<gene>
    <name evidence="12" type="primary">LOC110779520</name>
</gene>
<dbReference type="InterPro" id="IPR006626">
    <property type="entry name" value="PbH1"/>
</dbReference>
<feature type="domain" description="Reverse transcriptase zinc-binding" evidence="10">
    <location>
        <begin position="4"/>
        <end position="86"/>
    </location>
</feature>
<dbReference type="Pfam" id="PF13966">
    <property type="entry name" value="zf-RVT"/>
    <property type="match status" value="1"/>
</dbReference>
<evidence type="ECO:0000313" key="12">
    <source>
        <dbReference type="RefSeq" id="XP_056698602.1"/>
    </source>
</evidence>
<dbReference type="PROSITE" id="PS00502">
    <property type="entry name" value="POLYGALACTURONASE"/>
    <property type="match status" value="1"/>
</dbReference>
<dbReference type="SUPFAM" id="SSF51126">
    <property type="entry name" value="Pectin lyase-like"/>
    <property type="match status" value="2"/>
</dbReference>
<dbReference type="InterPro" id="IPR026960">
    <property type="entry name" value="RVT-Znf"/>
</dbReference>
<dbReference type="PANTHER" id="PTHR31375">
    <property type="match status" value="1"/>
</dbReference>
<comment type="similarity">
    <text evidence="2 9">Belongs to the glycosyl hydrolase 28 family.</text>
</comment>
<evidence type="ECO:0000256" key="5">
    <source>
        <dbReference type="ARBA" id="ARBA00022801"/>
    </source>
</evidence>
<evidence type="ECO:0000256" key="9">
    <source>
        <dbReference type="RuleBase" id="RU361169"/>
    </source>
</evidence>
<evidence type="ECO:0000256" key="7">
    <source>
        <dbReference type="ARBA" id="ARBA00023316"/>
    </source>
</evidence>
<dbReference type="SMART" id="SM00710">
    <property type="entry name" value="PbH1"/>
    <property type="match status" value="8"/>
</dbReference>
<evidence type="ECO:0000256" key="4">
    <source>
        <dbReference type="ARBA" id="ARBA00022525"/>
    </source>
</evidence>
<keyword evidence="11" id="KW-1185">Reference proteome</keyword>
<evidence type="ECO:0000256" key="2">
    <source>
        <dbReference type="ARBA" id="ARBA00008834"/>
    </source>
</evidence>
<name>A0ABM3RSK0_SPIOL</name>
<reference evidence="12" key="2">
    <citation type="submission" date="2025-08" db="UniProtKB">
        <authorList>
            <consortium name="RefSeq"/>
        </authorList>
    </citation>
    <scope>IDENTIFICATION</scope>
    <source>
        <tissue evidence="12">Leaf</tissue>
    </source>
</reference>
<comment type="subcellular location">
    <subcellularLocation>
        <location evidence="1">Secreted</location>
        <location evidence="1">Cell wall</location>
    </subcellularLocation>
</comment>
<protein>
    <recommendedName>
        <fullName evidence="10">Reverse transcriptase zinc-binding domain-containing protein</fullName>
    </recommendedName>
</protein>
<evidence type="ECO:0000256" key="6">
    <source>
        <dbReference type="ARBA" id="ARBA00023295"/>
    </source>
</evidence>
<sequence length="809" mass="88107">MPQYSVKQVYEKLVGDKPRVHWDKMVWNRMNVPKHRFICWLAVQSKLQTTEKLAKIGISQSASCLICGLDDETHQHLFFQCQYSRKAGQSRASRFRKQVYFAAVGAAVYLIWKCRNTSFWDSTIPTVSQSMKDLKQMVKSKIQGAKILLAMLSMLIWWGELHVQAQSSSSSVIDFGAVGDGITDDSNTFAKAWQSICGGSGQSELIIPNGKTFLLKPITFQGPCKSTNISVKILGQIVAPNNIAAFSGYSRDNWLQFLSVDGLTVDGAGTGNIDGNGDVWWKTCLPMVTFKHCNNLKLLNLNLTNSPRNFIMLRASDVVEVSHLQIHAPADSPNTDGIDIHGSTRVFIHDSAIGTGDDCIAISDRAHHVNISQFSCGPGHGISIGSLGDDTVEEVRVWNSNIIGAMTGIRIKTWQGAKILLAMLSMLIWWGEVHVQAQRSSSVIDFGAVGDGTTDDSKAFAKAWQSICGGLGQSELIIPNGKTFLLKPVKFQGPCKSTSISVKILGQIVAPNNIAAFRGYPRDNWLQFLDVAGLTVDGAGTGKIDGNGAVWWKTCLPGTVRCTQRPTTVTFNRCNNMKLLNLDFINSPGNFISLVASDGVEVSHLQIHAPVHSPNTDGIDIVGSTRVYIHDSAVGTGDDCIAINNHAHHINISHFSCGPGHGISIGSLGHDTIEEVRVWNSSITGASSAIKIKTWQGGSGFARNIFYENITITNTQYPILIDQYYCPNRSCTLNETSAIQISNIHYTNIAGTSATEAAITFNCSRHFGCKNIQVDKINLISALPGKKAYTQCINAHGESDSVIPKIGCF</sequence>
<keyword evidence="5 9" id="KW-0378">Hydrolase</keyword>
<dbReference type="Gene3D" id="2.160.20.10">
    <property type="entry name" value="Single-stranded right-handed beta-helix, Pectin lyase-like"/>
    <property type="match status" value="2"/>
</dbReference>
<dbReference type="Proteomes" id="UP000813463">
    <property type="component" value="Chromosome 4"/>
</dbReference>
<evidence type="ECO:0000256" key="8">
    <source>
        <dbReference type="PROSITE-ProRule" id="PRU10052"/>
    </source>
</evidence>
<evidence type="ECO:0000256" key="3">
    <source>
        <dbReference type="ARBA" id="ARBA00022512"/>
    </source>
</evidence>
<keyword evidence="3" id="KW-0134">Cell wall</keyword>
<keyword evidence="6 9" id="KW-0326">Glycosidase</keyword>
<dbReference type="InterPro" id="IPR012334">
    <property type="entry name" value="Pectin_lyas_fold"/>
</dbReference>
<proteinExistence type="inferred from homology"/>
<dbReference type="InterPro" id="IPR000743">
    <property type="entry name" value="Glyco_hydro_28"/>
</dbReference>
<keyword evidence="7" id="KW-0961">Cell wall biogenesis/degradation</keyword>
<reference evidence="11" key="1">
    <citation type="journal article" date="2021" name="Nat. Commun.">
        <title>Genomic analyses provide insights into spinach domestication and the genetic basis of agronomic traits.</title>
        <authorList>
            <person name="Cai X."/>
            <person name="Sun X."/>
            <person name="Xu C."/>
            <person name="Sun H."/>
            <person name="Wang X."/>
            <person name="Ge C."/>
            <person name="Zhang Z."/>
            <person name="Wang Q."/>
            <person name="Fei Z."/>
            <person name="Jiao C."/>
            <person name="Wang Q."/>
        </authorList>
    </citation>
    <scope>NUCLEOTIDE SEQUENCE [LARGE SCALE GENOMIC DNA]</scope>
    <source>
        <strain evidence="11">cv. Varoflay</strain>
    </source>
</reference>
<feature type="active site" evidence="8">
    <location>
        <position position="661"/>
    </location>
</feature>
<keyword evidence="4" id="KW-0964">Secreted</keyword>
<evidence type="ECO:0000259" key="10">
    <source>
        <dbReference type="Pfam" id="PF13966"/>
    </source>
</evidence>
<dbReference type="GeneID" id="110779520"/>
<accession>A0ABM3RSK0</accession>
<dbReference type="Pfam" id="PF00295">
    <property type="entry name" value="Glyco_hydro_28"/>
    <property type="match status" value="2"/>
</dbReference>